<keyword evidence="6" id="KW-1185">Reference proteome</keyword>
<dbReference type="SUPFAM" id="SSF51197">
    <property type="entry name" value="Clavaminate synthase-like"/>
    <property type="match status" value="1"/>
</dbReference>
<dbReference type="GO" id="GO:0006353">
    <property type="term" value="P:DNA-templated transcription termination"/>
    <property type="evidence" value="ECO:0007669"/>
    <property type="project" value="UniProtKB-KW"/>
</dbReference>
<gene>
    <name evidence="5" type="ORF">C2E21_7812</name>
</gene>
<reference evidence="5 6" key="1">
    <citation type="journal article" date="2018" name="Plant J.">
        <title>Genome sequences of Chlorella sorokiniana UTEX 1602 and Micractinium conductrix SAG 241.80: implications to maltose excretion by a green alga.</title>
        <authorList>
            <person name="Arriola M.B."/>
            <person name="Velmurugan N."/>
            <person name="Zhang Y."/>
            <person name="Plunkett M.H."/>
            <person name="Hondzo H."/>
            <person name="Barney B.M."/>
        </authorList>
    </citation>
    <scope>NUCLEOTIDE SEQUENCE [LARGE SCALE GENOMIC DNA]</scope>
    <source>
        <strain evidence="6">UTEX 1602</strain>
    </source>
</reference>
<evidence type="ECO:0000256" key="4">
    <source>
        <dbReference type="SAM" id="MobiDB-lite"/>
    </source>
</evidence>
<proteinExistence type="inferred from homology"/>
<dbReference type="AlphaFoldDB" id="A0A2P6TG97"/>
<keyword evidence="2" id="KW-0804">Transcription</keyword>
<dbReference type="InterPro" id="IPR038538">
    <property type="entry name" value="MTERF_sf"/>
</dbReference>
<dbReference type="Gene3D" id="2.60.120.330">
    <property type="entry name" value="B-lactam Antibiotic, Isopenicillin N Synthase, Chain"/>
    <property type="match status" value="1"/>
</dbReference>
<accession>A0A2P6TG97</accession>
<dbReference type="PANTHER" id="PTHR13068">
    <property type="entry name" value="CGI-12 PROTEIN-RELATED"/>
    <property type="match status" value="1"/>
</dbReference>
<keyword evidence="2" id="KW-0805">Transcription regulation</keyword>
<evidence type="ECO:0000256" key="1">
    <source>
        <dbReference type="ARBA" id="ARBA00007692"/>
    </source>
</evidence>
<dbReference type="GO" id="GO:0003676">
    <property type="term" value="F:nucleic acid binding"/>
    <property type="evidence" value="ECO:0007669"/>
    <property type="project" value="InterPro"/>
</dbReference>
<dbReference type="Proteomes" id="UP000239899">
    <property type="component" value="Unassembled WGS sequence"/>
</dbReference>
<dbReference type="Pfam" id="PF02536">
    <property type="entry name" value="mTERF"/>
    <property type="match status" value="1"/>
</dbReference>
<evidence type="ECO:0000313" key="6">
    <source>
        <dbReference type="Proteomes" id="UP000239899"/>
    </source>
</evidence>
<protein>
    <submittedName>
        <fullName evidence="5">2OG-Fe(II) oxygenase family</fullName>
    </submittedName>
</protein>
<organism evidence="5 6">
    <name type="scientific">Chlorella sorokiniana</name>
    <name type="common">Freshwater green alga</name>
    <dbReference type="NCBI Taxonomy" id="3076"/>
    <lineage>
        <taxon>Eukaryota</taxon>
        <taxon>Viridiplantae</taxon>
        <taxon>Chlorophyta</taxon>
        <taxon>core chlorophytes</taxon>
        <taxon>Trebouxiophyceae</taxon>
        <taxon>Chlorellales</taxon>
        <taxon>Chlorellaceae</taxon>
        <taxon>Chlorella clade</taxon>
        <taxon>Chlorella</taxon>
    </lineage>
</organism>
<comment type="similarity">
    <text evidence="1">Belongs to the mTERF family.</text>
</comment>
<comment type="caution">
    <text evidence="5">The sequence shown here is derived from an EMBL/GenBank/DDBJ whole genome shotgun (WGS) entry which is preliminary data.</text>
</comment>
<dbReference type="InterPro" id="IPR003690">
    <property type="entry name" value="MTERF"/>
</dbReference>
<keyword evidence="3" id="KW-0809">Transit peptide</keyword>
<name>A0A2P6TG97_CHLSO</name>
<dbReference type="InterPro" id="IPR027443">
    <property type="entry name" value="IPNS-like_sf"/>
</dbReference>
<dbReference type="Gene3D" id="1.25.70.10">
    <property type="entry name" value="Transcription termination factor 3, mitochondrial"/>
    <property type="match status" value="1"/>
</dbReference>
<evidence type="ECO:0000313" key="5">
    <source>
        <dbReference type="EMBL" id="PRW33139.1"/>
    </source>
</evidence>
<evidence type="ECO:0000256" key="3">
    <source>
        <dbReference type="ARBA" id="ARBA00022946"/>
    </source>
</evidence>
<dbReference type="EMBL" id="LHPG02000017">
    <property type="protein sequence ID" value="PRW33139.1"/>
    <property type="molecule type" value="Genomic_DNA"/>
</dbReference>
<dbReference type="OrthoDB" id="519094at2759"/>
<feature type="compositionally biased region" description="Polar residues" evidence="4">
    <location>
        <begin position="419"/>
        <end position="431"/>
    </location>
</feature>
<feature type="region of interest" description="Disordered" evidence="4">
    <location>
        <begin position="419"/>
        <end position="457"/>
    </location>
</feature>
<keyword evidence="2" id="KW-0806">Transcription termination</keyword>
<sequence length="753" mass="81654">MPAAEQLATFTLKRGANGTFQKLQRVPCPQLQAWLEREQGLPAKQAAEAAWQLALAFQSEQAALAGLPAAFAFCRSQQLSGPEAAAVLCSVAKLRRENVAEFAANTQPVWLLLDSCFAAYVEERRQQRKRLPEHLTLGSMLRSNLPAAVALVMQPGHVQRWLDTVGTQLSAADVGAMVAKQPEIVCSSPHKAVAAVAWVSTTFPEVPLSKILRGAPWLLQTEVATLQRKLLNMAAAVGVTEAQAKKLVLKMPALLTSSKDDTVQGAVAWLRQFFPSTDELLTLLLRGPTLLGASTDKLQQPKLLFLSEVVGVSRVELIELCSNYLKYSLPTMTASYVLLRERAPQQLVYEDGSVSLLFTQGRAEDLAGFCGMTVEQVRWHLREWPRCGEGRPLLDGLRQGSVAGWAPYLQQLDEQARLRQQASGQLGSSGTAAGGKRRRRRQQPQPDPANPSVVEPLATWRPPCVDIGALAAAPAGAERLAAAIAAAPEGVLLLANALPAPFEAIGQLFGRVTPQTGARANAAYQAGTSRLVWKDAHGEGRGGPHVDYKRVIDLSPHRVEDLTRRPMGPCWGLLLGAALTKATGYPFTEREAKYAYRMVDYGARALQADVAAPPRCSAHRDFGPATLIWASGEGLEVKVDGTWRRLARPAPGTAVLLFGICTAWRSNERIPAAEHRVADTPAATASQRRLSAVLFVGLCDDALLAPALTSCSEQPLYRTVRVGDVGPTVRRKWSWREGSVTAEEWRRHNSPTG</sequence>
<evidence type="ECO:0000256" key="2">
    <source>
        <dbReference type="ARBA" id="ARBA00022472"/>
    </source>
</evidence>
<dbReference type="PANTHER" id="PTHR13068:SF112">
    <property type="entry name" value="TRANSCRIPTION TERMINATION FACTOR 3, MITOCHONDRIAL"/>
    <property type="match status" value="1"/>
</dbReference>